<keyword evidence="6" id="KW-1185">Reference proteome</keyword>
<proteinExistence type="predicted"/>
<dbReference type="Proteomes" id="UP000594454">
    <property type="component" value="Chromosome 5"/>
</dbReference>
<dbReference type="EMBL" id="LR899013">
    <property type="protein sequence ID" value="CAD7090388.1"/>
    <property type="molecule type" value="Genomic_DNA"/>
</dbReference>
<evidence type="ECO:0000256" key="1">
    <source>
        <dbReference type="ARBA" id="ARBA00004173"/>
    </source>
</evidence>
<feature type="region of interest" description="Disordered" evidence="3">
    <location>
        <begin position="71"/>
        <end position="91"/>
    </location>
</feature>
<name>A0A7R8V0G7_HERIL</name>
<dbReference type="OrthoDB" id="6501018at2759"/>
<dbReference type="InterPro" id="IPR013584">
    <property type="entry name" value="RAP"/>
</dbReference>
<dbReference type="GO" id="GO:0003723">
    <property type="term" value="F:RNA binding"/>
    <property type="evidence" value="ECO:0007669"/>
    <property type="project" value="TreeGrafter"/>
</dbReference>
<dbReference type="PROSITE" id="PS51286">
    <property type="entry name" value="RAP"/>
    <property type="match status" value="1"/>
</dbReference>
<dbReference type="FunCoup" id="A0A7R8V0G7">
    <property type="interactions" value="905"/>
</dbReference>
<dbReference type="AlphaFoldDB" id="A0A7R8V0G7"/>
<accession>A0A7R8V0G7</accession>
<reference evidence="5 6" key="1">
    <citation type="submission" date="2020-11" db="EMBL/GenBank/DDBJ databases">
        <authorList>
            <person name="Wallbank WR R."/>
            <person name="Pardo Diaz C."/>
            <person name="Kozak K."/>
            <person name="Martin S."/>
            <person name="Jiggins C."/>
            <person name="Moest M."/>
            <person name="Warren A I."/>
            <person name="Generalovic N T."/>
            <person name="Byers J.R.P. K."/>
            <person name="Montejo-Kovacevich G."/>
            <person name="Yen C E."/>
        </authorList>
    </citation>
    <scope>NUCLEOTIDE SEQUENCE [LARGE SCALE GENOMIC DNA]</scope>
</reference>
<evidence type="ECO:0000259" key="4">
    <source>
        <dbReference type="PROSITE" id="PS51286"/>
    </source>
</evidence>
<dbReference type="GO" id="GO:0000963">
    <property type="term" value="P:mitochondrial RNA processing"/>
    <property type="evidence" value="ECO:0007669"/>
    <property type="project" value="TreeGrafter"/>
</dbReference>
<dbReference type="GO" id="GO:0035770">
    <property type="term" value="C:ribonucleoprotein granule"/>
    <property type="evidence" value="ECO:0007669"/>
    <property type="project" value="TreeGrafter"/>
</dbReference>
<feature type="domain" description="RAP" evidence="4">
    <location>
        <begin position="492"/>
        <end position="551"/>
    </location>
</feature>
<evidence type="ECO:0000256" key="2">
    <source>
        <dbReference type="ARBA" id="ARBA00023128"/>
    </source>
</evidence>
<dbReference type="OMA" id="WSTVNRV"/>
<evidence type="ECO:0000313" key="6">
    <source>
        <dbReference type="Proteomes" id="UP000594454"/>
    </source>
</evidence>
<dbReference type="GO" id="GO:0005759">
    <property type="term" value="C:mitochondrial matrix"/>
    <property type="evidence" value="ECO:0007669"/>
    <property type="project" value="TreeGrafter"/>
</dbReference>
<dbReference type="GO" id="GO:0044528">
    <property type="term" value="P:regulation of mitochondrial mRNA stability"/>
    <property type="evidence" value="ECO:0007669"/>
    <property type="project" value="InterPro"/>
</dbReference>
<feature type="region of interest" description="Disordered" evidence="3">
    <location>
        <begin position="32"/>
        <end position="58"/>
    </location>
</feature>
<sequence>MSLIRIGKMLVLQKLSRGLTLTLLRRTSSSAVTSAAKLPADSPDAPKQNESDSKKPRSSLVAAAFQSLKTDDSAAPEAASPTQGASHSSLDEKIMNAKTVNGLLAITDIGANISRKHALKVVSILAEWSSINRVKLSEFENDARFIKLCRLLGRAVPKNSNGNNQGKSVAGFRTDDLNTVLGIAGDDEAAKLVASISITQMVKVMAALAQRKRRSTPLLRSLAFNISSSSEVLDLKQCSDVLYAMASLNFPDPVLTAKVTADVQAGLPSNTDKPAAVGSILTSLGMLKYRDLDLLESLVNWTLKNHEICRPQDLNALFLTMATLNFKSTSINEIKSKLVPALTADDYGRSSDWLGHVWSLTLQGLSDENRIASVLKDEFIEKLESEKGGLTPTMKMKLLNINASAKHLLGGYKGPFLKEDGPVFSVPMAHNKSKQIIVNGMLDALKSLLSSSTYVKTLVDSKMGFLIDAECLLDAKCNPLPVDKNQPGAVRVAIMVVDFHDICQGTHRSISGVTHLSFDLLEKCGYKIISVPYNEFSTSEKLLKRVQYLEGKLKRVVKDKN</sequence>
<dbReference type="PANTHER" id="PTHR21228">
    <property type="entry name" value="FAST LEU-RICH DOMAIN-CONTAINING"/>
    <property type="match status" value="1"/>
</dbReference>
<protein>
    <recommendedName>
        <fullName evidence="4">RAP domain-containing protein</fullName>
    </recommendedName>
</protein>
<dbReference type="Pfam" id="PF06743">
    <property type="entry name" value="FAST_1"/>
    <property type="match status" value="1"/>
</dbReference>
<dbReference type="InParanoid" id="A0A7R8V0G7"/>
<dbReference type="SMART" id="SM00952">
    <property type="entry name" value="RAP"/>
    <property type="match status" value="1"/>
</dbReference>
<gene>
    <name evidence="5" type="ORF">HERILL_LOCUS12872</name>
</gene>
<evidence type="ECO:0000256" key="3">
    <source>
        <dbReference type="SAM" id="MobiDB-lite"/>
    </source>
</evidence>
<dbReference type="InterPro" id="IPR010622">
    <property type="entry name" value="FAST_Leu-rich"/>
</dbReference>
<dbReference type="InterPro" id="IPR013579">
    <property type="entry name" value="FAST_2"/>
</dbReference>
<organism evidence="5 6">
    <name type="scientific">Hermetia illucens</name>
    <name type="common">Black soldier fly</name>
    <dbReference type="NCBI Taxonomy" id="343691"/>
    <lineage>
        <taxon>Eukaryota</taxon>
        <taxon>Metazoa</taxon>
        <taxon>Ecdysozoa</taxon>
        <taxon>Arthropoda</taxon>
        <taxon>Hexapoda</taxon>
        <taxon>Insecta</taxon>
        <taxon>Pterygota</taxon>
        <taxon>Neoptera</taxon>
        <taxon>Endopterygota</taxon>
        <taxon>Diptera</taxon>
        <taxon>Brachycera</taxon>
        <taxon>Stratiomyomorpha</taxon>
        <taxon>Stratiomyidae</taxon>
        <taxon>Hermetiinae</taxon>
        <taxon>Hermetia</taxon>
    </lineage>
</organism>
<dbReference type="Pfam" id="PF08368">
    <property type="entry name" value="FAST_2"/>
    <property type="match status" value="1"/>
</dbReference>
<keyword evidence="2" id="KW-0496">Mitochondrion</keyword>
<comment type="subcellular location">
    <subcellularLocation>
        <location evidence="1">Mitochondrion</location>
    </subcellularLocation>
</comment>
<dbReference type="PANTHER" id="PTHR21228:SF69">
    <property type="entry name" value="GH07286P"/>
    <property type="match status" value="1"/>
</dbReference>
<dbReference type="InterPro" id="IPR050870">
    <property type="entry name" value="FAST_kinase"/>
</dbReference>
<evidence type="ECO:0000313" key="5">
    <source>
        <dbReference type="EMBL" id="CAD7090388.1"/>
    </source>
</evidence>